<sequence>MASSDWRIVSFVHPPEVGGYEIRSRLKPANRVEG</sequence>
<dbReference type="EMBL" id="JANUCP010000002">
    <property type="protein sequence ID" value="MCS3918862.1"/>
    <property type="molecule type" value="Genomic_DNA"/>
</dbReference>
<keyword evidence="2" id="KW-1185">Reference proteome</keyword>
<protein>
    <submittedName>
        <fullName evidence="1">Uncharacterized protein</fullName>
    </submittedName>
</protein>
<dbReference type="Proteomes" id="UP001204798">
    <property type="component" value="Unassembled WGS sequence"/>
</dbReference>
<comment type="caution">
    <text evidence="1">The sequence shown here is derived from an EMBL/GenBank/DDBJ whole genome shotgun (WGS) entry which is preliminary data.</text>
</comment>
<organism evidence="1 2">
    <name type="scientific">Candidatus Fervidibacter sacchari</name>
    <dbReference type="NCBI Taxonomy" id="1448929"/>
    <lineage>
        <taxon>Bacteria</taxon>
        <taxon>Candidatus Fervidibacterota</taxon>
        <taxon>Candidatus Fervidibacter</taxon>
    </lineage>
</organism>
<proteinExistence type="predicted"/>
<name>A0ABT2ELP3_9BACT</name>
<evidence type="ECO:0000313" key="2">
    <source>
        <dbReference type="Proteomes" id="UP001204798"/>
    </source>
</evidence>
<evidence type="ECO:0000313" key="1">
    <source>
        <dbReference type="EMBL" id="MCS3918862.1"/>
    </source>
</evidence>
<accession>A0ABT2ELP3</accession>
<gene>
    <name evidence="1" type="ORF">M2350_001262</name>
</gene>
<reference evidence="1 2" key="1">
    <citation type="submission" date="2022-08" db="EMBL/GenBank/DDBJ databases">
        <title>Bacterial and archaeal communities from various locations to study Microbial Dark Matter (Phase II).</title>
        <authorList>
            <person name="Stepanauskas R."/>
        </authorList>
    </citation>
    <scope>NUCLEOTIDE SEQUENCE [LARGE SCALE GENOMIC DNA]</scope>
    <source>
        <strain evidence="1 2">PD1</strain>
    </source>
</reference>